<dbReference type="Pfam" id="PF04402">
    <property type="entry name" value="SIMPL"/>
    <property type="match status" value="1"/>
</dbReference>
<organism evidence="1 2">
    <name type="scientific">Oceanobacillus piezotolerans</name>
    <dbReference type="NCBI Taxonomy" id="2448030"/>
    <lineage>
        <taxon>Bacteria</taxon>
        <taxon>Bacillati</taxon>
        <taxon>Bacillota</taxon>
        <taxon>Bacilli</taxon>
        <taxon>Bacillales</taxon>
        <taxon>Bacillaceae</taxon>
        <taxon>Oceanobacillus</taxon>
    </lineage>
</organism>
<dbReference type="Gene3D" id="3.30.70.2970">
    <property type="entry name" value="Protein of unknown function (DUF541), domain 2"/>
    <property type="match status" value="1"/>
</dbReference>
<dbReference type="AlphaFoldDB" id="A0A498D9U2"/>
<evidence type="ECO:0000313" key="1">
    <source>
        <dbReference type="EMBL" id="RLL43700.1"/>
    </source>
</evidence>
<dbReference type="InterPro" id="IPR007497">
    <property type="entry name" value="SIMPL/DUF541"/>
</dbReference>
<name>A0A498D9U2_9BACI</name>
<proteinExistence type="predicted"/>
<accession>A0A498D9U2</accession>
<dbReference type="InterPro" id="IPR052022">
    <property type="entry name" value="26kDa_periplasmic_antigen"/>
</dbReference>
<protein>
    <submittedName>
        <fullName evidence="1">DUF541 domain-containing protein</fullName>
    </submittedName>
</protein>
<dbReference type="RefSeq" id="WP_121523407.1">
    <property type="nucleotide sequence ID" value="NZ_RCHR01000004.1"/>
</dbReference>
<comment type="caution">
    <text evidence="1">The sequence shown here is derived from an EMBL/GenBank/DDBJ whole genome shotgun (WGS) entry which is preliminary data.</text>
</comment>
<reference evidence="1 2" key="1">
    <citation type="submission" date="2018-10" db="EMBL/GenBank/DDBJ databases">
        <title>Oceanobacillus sp. YLB-02 draft genome.</title>
        <authorList>
            <person name="Yu L."/>
        </authorList>
    </citation>
    <scope>NUCLEOTIDE SEQUENCE [LARGE SCALE GENOMIC DNA]</scope>
    <source>
        <strain evidence="1 2">YLB-02</strain>
    </source>
</reference>
<dbReference type="EMBL" id="RCHR01000004">
    <property type="protein sequence ID" value="RLL43700.1"/>
    <property type="molecule type" value="Genomic_DNA"/>
</dbReference>
<sequence>MYPYGYYPINQQRQMNRNRTIKVIGNGIVQVKPDIATIRLGVLTEDKSLSQAQEENAATMTRVAQSLQALGLPSENIQTTTFTVTPVYDFVEGRQVLRGYEVFNQITVIADHIEETGNVIDTAVRNGANRVSDIRFTVKEENIYYQQALTIALDNALEKAQTIAKHMNLPLDESPIKINEQMEAPIAFKTFAVAAGSATPIEPGQLTINAQVETILRY</sequence>
<dbReference type="GO" id="GO:0006974">
    <property type="term" value="P:DNA damage response"/>
    <property type="evidence" value="ECO:0007669"/>
    <property type="project" value="TreeGrafter"/>
</dbReference>
<dbReference type="PANTHER" id="PTHR34387">
    <property type="entry name" value="SLR1258 PROTEIN"/>
    <property type="match status" value="1"/>
</dbReference>
<gene>
    <name evidence="1" type="ORF">D8M04_12310</name>
</gene>
<dbReference type="PANTHER" id="PTHR34387:SF1">
    <property type="entry name" value="PERIPLASMIC IMMUNOGENIC PROTEIN"/>
    <property type="match status" value="1"/>
</dbReference>
<evidence type="ECO:0000313" key="2">
    <source>
        <dbReference type="Proteomes" id="UP000270219"/>
    </source>
</evidence>
<dbReference type="Proteomes" id="UP000270219">
    <property type="component" value="Unassembled WGS sequence"/>
</dbReference>
<keyword evidence="2" id="KW-1185">Reference proteome</keyword>
<dbReference type="Gene3D" id="3.30.110.170">
    <property type="entry name" value="Protein of unknown function (DUF541), domain 1"/>
    <property type="match status" value="1"/>
</dbReference>
<dbReference type="OrthoDB" id="9785192at2"/>